<keyword evidence="2 6" id="KW-0812">Transmembrane</keyword>
<evidence type="ECO:0000256" key="4">
    <source>
        <dbReference type="ARBA" id="ARBA00023136"/>
    </source>
</evidence>
<accession>A0A1I7XLH1</accession>
<feature type="signal peptide" evidence="7">
    <location>
        <begin position="1"/>
        <end position="18"/>
    </location>
</feature>
<protein>
    <submittedName>
        <fullName evidence="9">MFS domain-containing protein</fullName>
    </submittedName>
</protein>
<name>A0A1I7XLH1_HETBA</name>
<feature type="transmembrane region" description="Helical" evidence="6">
    <location>
        <begin position="225"/>
        <end position="246"/>
    </location>
</feature>
<feature type="transmembrane region" description="Helical" evidence="6">
    <location>
        <begin position="146"/>
        <end position="164"/>
    </location>
</feature>
<keyword evidence="3 6" id="KW-1133">Transmembrane helix</keyword>
<evidence type="ECO:0000256" key="6">
    <source>
        <dbReference type="SAM" id="Phobius"/>
    </source>
</evidence>
<dbReference type="Proteomes" id="UP000095283">
    <property type="component" value="Unplaced"/>
</dbReference>
<proteinExistence type="predicted"/>
<feature type="transmembrane region" description="Helical" evidence="6">
    <location>
        <begin position="184"/>
        <end position="204"/>
    </location>
</feature>
<feature type="transmembrane region" description="Helical" evidence="6">
    <location>
        <begin position="51"/>
        <end position="71"/>
    </location>
</feature>
<feature type="transmembrane region" description="Helical" evidence="6">
    <location>
        <begin position="115"/>
        <end position="134"/>
    </location>
</feature>
<reference evidence="9" key="1">
    <citation type="submission" date="2016-11" db="UniProtKB">
        <authorList>
            <consortium name="WormBaseParasite"/>
        </authorList>
    </citation>
    <scope>IDENTIFICATION</scope>
</reference>
<evidence type="ECO:0000313" key="8">
    <source>
        <dbReference type="Proteomes" id="UP000095283"/>
    </source>
</evidence>
<dbReference type="GO" id="GO:0016020">
    <property type="term" value="C:membrane"/>
    <property type="evidence" value="ECO:0007669"/>
    <property type="project" value="UniProtKB-SubCell"/>
</dbReference>
<evidence type="ECO:0000256" key="5">
    <source>
        <dbReference type="SAM" id="MobiDB-lite"/>
    </source>
</evidence>
<evidence type="ECO:0000256" key="2">
    <source>
        <dbReference type="ARBA" id="ARBA00022692"/>
    </source>
</evidence>
<dbReference type="PANTHER" id="PTHR10924">
    <property type="entry name" value="MAJOR FACILITATOR SUPERFAMILY PROTEIN-RELATED"/>
    <property type="match status" value="1"/>
</dbReference>
<keyword evidence="4 6" id="KW-0472">Membrane</keyword>
<comment type="subcellular location">
    <subcellularLocation>
        <location evidence="1">Membrane</location>
        <topology evidence="1">Multi-pass membrane protein</topology>
    </subcellularLocation>
</comment>
<dbReference type="AlphaFoldDB" id="A0A1I7XLH1"/>
<feature type="region of interest" description="Disordered" evidence="5">
    <location>
        <begin position="264"/>
        <end position="295"/>
    </location>
</feature>
<dbReference type="InterPro" id="IPR049680">
    <property type="entry name" value="FLVCR1-2_SLC49-like"/>
</dbReference>
<evidence type="ECO:0000313" key="9">
    <source>
        <dbReference type="WBParaSite" id="Hba_18143"/>
    </source>
</evidence>
<dbReference type="InterPro" id="IPR036259">
    <property type="entry name" value="MFS_trans_sf"/>
</dbReference>
<dbReference type="PANTHER" id="PTHR10924:SF8">
    <property type="entry name" value="MFS DOMAIN-CONTAINING PROTEIN-RELATED"/>
    <property type="match status" value="1"/>
</dbReference>
<evidence type="ECO:0000256" key="7">
    <source>
        <dbReference type="SAM" id="SignalP"/>
    </source>
</evidence>
<feature type="transmembrane region" description="Helical" evidence="6">
    <location>
        <begin position="83"/>
        <end position="103"/>
    </location>
</feature>
<feature type="chain" id="PRO_5009311259" evidence="7">
    <location>
        <begin position="19"/>
        <end position="310"/>
    </location>
</feature>
<dbReference type="SUPFAM" id="SSF103473">
    <property type="entry name" value="MFS general substrate transporter"/>
    <property type="match status" value="1"/>
</dbReference>
<dbReference type="WBParaSite" id="Hba_18143">
    <property type="protein sequence ID" value="Hba_18143"/>
    <property type="gene ID" value="Hba_18143"/>
</dbReference>
<sequence length="310" mass="34633">MAVLTALTFLMSLFIKRSNPPTPPSASNETHASDAPPFRASINMCFRNKQFIIQMFTFALAFAELWGFMVIMPDILTEQGYNLQGYPTALCALVGVLASLIAGAVADKKKNFKELIRICWVFLTISIIFTRIWLRKQCIGPSDSIVVMLACAAMGAFSIPQFPIGVEMGVETTFPVYEATASGILVLSGCASSQLWMFILYGVFELTKRIDIIYDYDKKSSTGNWQLVLDMWCALAIISTIISFFMNPIYKRLQCENNIKQQFKEDGGESIEPTQFINDGSGRDDTEDKDLESGMHTEARDYRCIGTKDS</sequence>
<evidence type="ECO:0000256" key="1">
    <source>
        <dbReference type="ARBA" id="ARBA00004141"/>
    </source>
</evidence>
<organism evidence="8 9">
    <name type="scientific">Heterorhabditis bacteriophora</name>
    <name type="common">Entomopathogenic nematode worm</name>
    <dbReference type="NCBI Taxonomy" id="37862"/>
    <lineage>
        <taxon>Eukaryota</taxon>
        <taxon>Metazoa</taxon>
        <taxon>Ecdysozoa</taxon>
        <taxon>Nematoda</taxon>
        <taxon>Chromadorea</taxon>
        <taxon>Rhabditida</taxon>
        <taxon>Rhabditina</taxon>
        <taxon>Rhabditomorpha</taxon>
        <taxon>Strongyloidea</taxon>
        <taxon>Heterorhabditidae</taxon>
        <taxon>Heterorhabditis</taxon>
    </lineage>
</organism>
<evidence type="ECO:0000256" key="3">
    <source>
        <dbReference type="ARBA" id="ARBA00022989"/>
    </source>
</evidence>
<dbReference type="Gene3D" id="1.20.1250.20">
    <property type="entry name" value="MFS general substrate transporter like domains"/>
    <property type="match status" value="1"/>
</dbReference>
<keyword evidence="7" id="KW-0732">Signal</keyword>
<feature type="compositionally biased region" description="Basic and acidic residues" evidence="5">
    <location>
        <begin position="281"/>
        <end position="295"/>
    </location>
</feature>
<keyword evidence="8" id="KW-1185">Reference proteome</keyword>